<dbReference type="EMBL" id="VLTL01000110">
    <property type="protein sequence ID" value="KAA0160491.1"/>
    <property type="molecule type" value="Genomic_DNA"/>
</dbReference>
<feature type="transmembrane region" description="Helical" evidence="8">
    <location>
        <begin position="454"/>
        <end position="477"/>
    </location>
</feature>
<dbReference type="PROSITE" id="PS51257">
    <property type="entry name" value="PROKAR_LIPOPROTEIN"/>
    <property type="match status" value="1"/>
</dbReference>
<keyword evidence="2 8" id="KW-0812">Transmembrane</keyword>
<dbReference type="Proteomes" id="UP000325113">
    <property type="component" value="Unassembled WGS sequence"/>
</dbReference>
<evidence type="ECO:0000256" key="8">
    <source>
        <dbReference type="SAM" id="Phobius"/>
    </source>
</evidence>
<evidence type="ECO:0000313" key="13">
    <source>
        <dbReference type="EMBL" id="KAA0160491.1"/>
    </source>
</evidence>
<evidence type="ECO:0000313" key="16">
    <source>
        <dbReference type="Proteomes" id="UP000323011"/>
    </source>
</evidence>
<comment type="subcellular location">
    <subcellularLocation>
        <location evidence="1">Membrane</location>
        <topology evidence="1">Single-pass type I membrane protein</topology>
    </subcellularLocation>
</comment>
<evidence type="ECO:0000313" key="15">
    <source>
        <dbReference type="Proteomes" id="UP000322899"/>
    </source>
</evidence>
<dbReference type="Proteomes" id="UP000323011">
    <property type="component" value="Unassembled WGS sequence"/>
</dbReference>
<dbReference type="InterPro" id="IPR013320">
    <property type="entry name" value="ConA-like_dom_sf"/>
</dbReference>
<dbReference type="InterPro" id="IPR005052">
    <property type="entry name" value="Lectin_leg"/>
</dbReference>
<gene>
    <name evidence="14" type="ORF">FNF27_02546</name>
    <name evidence="13" type="ORF">FNF28_05447</name>
    <name evidence="11" type="ORF">FNF29_06641</name>
    <name evidence="12" type="ORF">FNF31_06216</name>
</gene>
<dbReference type="GO" id="GO:0005793">
    <property type="term" value="C:endoplasmic reticulum-Golgi intermediate compartment"/>
    <property type="evidence" value="ECO:0007669"/>
    <property type="project" value="TreeGrafter"/>
</dbReference>
<dbReference type="Pfam" id="PF03388">
    <property type="entry name" value="Lectin_leg-like"/>
    <property type="match status" value="2"/>
</dbReference>
<dbReference type="SUPFAM" id="SSF49899">
    <property type="entry name" value="Concanavalin A-like lectins/glucanases"/>
    <property type="match status" value="1"/>
</dbReference>
<evidence type="ECO:0000313" key="17">
    <source>
        <dbReference type="Proteomes" id="UP000324907"/>
    </source>
</evidence>
<sequence length="490" mass="50737">MKRIAGSSARAGRVIAGVAALLSCVALPVARGAAAGHTEVPELALDLQASSDKELLSRFRLGGDAELHQGRLRLTKDAQSQAGWVWSKAGTPARMEDEWSMEIDVLLHGKSSSLSGDGMAIWLATRPLDGDAVASGRSQSLGPNFGMPARFAGLGLFLDTFDNAPGRHSRRFPYIAGVFLPEPQPGQPEEEYAHNAPEYAHAMDASQGCTEVIRSTDPHGTSSERTVTLRLQYEGPPPGAPRTQNSGILSVSVLPAARPRQSDSSPAGAWRHCFVLRGLRLPSGLFLGASASTGDLTDAHEIDRVRVFAPETAAPREVEAPAAAAAGDGQGSAAANPAAAGGASDPAAAGGASDPAASGPFCGADGEAEVAAAVLRSPTVSALQAEVERMGTRVEAVGEALNQRLASGLSRLEETLSRLGRAEKELDERLQALADRTAAAEEAAKVVVSKRGGWFEVTLVLVVAATAVAGGAALFMACTASERLEKPHSL</sequence>
<dbReference type="EMBL" id="VLTO01000011">
    <property type="protein sequence ID" value="KAA0175825.1"/>
    <property type="molecule type" value="Genomic_DNA"/>
</dbReference>
<evidence type="ECO:0000256" key="4">
    <source>
        <dbReference type="ARBA" id="ARBA00022989"/>
    </source>
</evidence>
<dbReference type="Gene3D" id="2.60.120.200">
    <property type="match status" value="1"/>
</dbReference>
<evidence type="ECO:0000256" key="3">
    <source>
        <dbReference type="ARBA" id="ARBA00022729"/>
    </source>
</evidence>
<keyword evidence="16" id="KW-1185">Reference proteome</keyword>
<evidence type="ECO:0000313" key="12">
    <source>
        <dbReference type="EMBL" id="KAA0154875.1"/>
    </source>
</evidence>
<feature type="domain" description="L-type lectin-like" evidence="10">
    <location>
        <begin position="35"/>
        <end position="310"/>
    </location>
</feature>
<protein>
    <recommendedName>
        <fullName evidence="10">L-type lectin-like domain-containing protein</fullName>
    </recommendedName>
</protein>
<dbReference type="PROSITE" id="PS51328">
    <property type="entry name" value="L_LECTIN_LIKE"/>
    <property type="match status" value="1"/>
</dbReference>
<dbReference type="EMBL" id="VLTN01000053">
    <property type="protein sequence ID" value="KAA0148423.1"/>
    <property type="molecule type" value="Genomic_DNA"/>
</dbReference>
<proteinExistence type="predicted"/>
<feature type="region of interest" description="Disordered" evidence="7">
    <location>
        <begin position="319"/>
        <end position="356"/>
    </location>
</feature>
<keyword evidence="4 8" id="KW-1133">Transmembrane helix</keyword>
<dbReference type="GO" id="GO:0030134">
    <property type="term" value="C:COPII-coated ER to Golgi transport vesicle"/>
    <property type="evidence" value="ECO:0007669"/>
    <property type="project" value="TreeGrafter"/>
</dbReference>
<comment type="caution">
    <text evidence="13">The sequence shown here is derived from an EMBL/GenBank/DDBJ whole genome shotgun (WGS) entry which is preliminary data.</text>
</comment>
<dbReference type="AlphaFoldDB" id="A0A5A8D9B1"/>
<keyword evidence="5 8" id="KW-0472">Membrane</keyword>
<evidence type="ECO:0000256" key="1">
    <source>
        <dbReference type="ARBA" id="ARBA00004479"/>
    </source>
</evidence>
<reference evidence="15 16" key="1">
    <citation type="submission" date="2019-07" db="EMBL/GenBank/DDBJ databases">
        <title>Genomes of Cafeteria roenbergensis.</title>
        <authorList>
            <person name="Fischer M.G."/>
            <person name="Hackl T."/>
            <person name="Roman M."/>
        </authorList>
    </citation>
    <scope>NUCLEOTIDE SEQUENCE [LARGE SCALE GENOMIC DNA]</scope>
    <source>
        <strain evidence="11 16">BVI</strain>
        <strain evidence="12 18">Cflag</strain>
        <strain evidence="14 15">E4-10P</strain>
        <strain evidence="13 17">RCC970-E3</strain>
    </source>
</reference>
<evidence type="ECO:0000256" key="6">
    <source>
        <dbReference type="SAM" id="Coils"/>
    </source>
</evidence>
<feature type="chain" id="PRO_5033844674" description="L-type lectin-like domain-containing protein" evidence="9">
    <location>
        <begin position="36"/>
        <end position="490"/>
    </location>
</feature>
<dbReference type="GO" id="GO:0005789">
    <property type="term" value="C:endoplasmic reticulum membrane"/>
    <property type="evidence" value="ECO:0007669"/>
    <property type="project" value="TreeGrafter"/>
</dbReference>
<dbReference type="OrthoDB" id="270293at2759"/>
<keyword evidence="3 9" id="KW-0732">Signal</keyword>
<organism evidence="13 17">
    <name type="scientific">Cafeteria roenbergensis</name>
    <name type="common">Marine flagellate</name>
    <dbReference type="NCBI Taxonomy" id="33653"/>
    <lineage>
        <taxon>Eukaryota</taxon>
        <taxon>Sar</taxon>
        <taxon>Stramenopiles</taxon>
        <taxon>Bigyra</taxon>
        <taxon>Opalozoa</taxon>
        <taxon>Bicosoecida</taxon>
        <taxon>Cafeteriaceae</taxon>
        <taxon>Cafeteria</taxon>
    </lineage>
</organism>
<feature type="signal peptide" evidence="9">
    <location>
        <begin position="1"/>
        <end position="35"/>
    </location>
</feature>
<evidence type="ECO:0000256" key="2">
    <source>
        <dbReference type="ARBA" id="ARBA00022692"/>
    </source>
</evidence>
<dbReference type="EMBL" id="VLTM01000090">
    <property type="protein sequence ID" value="KAA0154875.1"/>
    <property type="molecule type" value="Genomic_DNA"/>
</dbReference>
<dbReference type="Proteomes" id="UP000322899">
    <property type="component" value="Unassembled WGS sequence"/>
</dbReference>
<evidence type="ECO:0000313" key="18">
    <source>
        <dbReference type="Proteomes" id="UP000325113"/>
    </source>
</evidence>
<dbReference type="PANTHER" id="PTHR12223:SF28">
    <property type="entry name" value="LECTIN, MANNOSE BINDING 1 LIKE"/>
    <property type="match status" value="1"/>
</dbReference>
<evidence type="ECO:0000256" key="7">
    <source>
        <dbReference type="SAM" id="MobiDB-lite"/>
    </source>
</evidence>
<evidence type="ECO:0000313" key="11">
    <source>
        <dbReference type="EMBL" id="KAA0148423.1"/>
    </source>
</evidence>
<accession>A0A5A8D9B1</accession>
<keyword evidence="6" id="KW-0175">Coiled coil</keyword>
<evidence type="ECO:0000256" key="9">
    <source>
        <dbReference type="SAM" id="SignalP"/>
    </source>
</evidence>
<dbReference type="Proteomes" id="UP000324907">
    <property type="component" value="Unassembled WGS sequence"/>
</dbReference>
<feature type="compositionally biased region" description="Low complexity" evidence="7">
    <location>
        <begin position="320"/>
        <end position="356"/>
    </location>
</feature>
<dbReference type="PANTHER" id="PTHR12223">
    <property type="entry name" value="VESICULAR MANNOSE-BINDING LECTIN"/>
    <property type="match status" value="1"/>
</dbReference>
<dbReference type="GO" id="GO:0006888">
    <property type="term" value="P:endoplasmic reticulum to Golgi vesicle-mediated transport"/>
    <property type="evidence" value="ECO:0007669"/>
    <property type="project" value="TreeGrafter"/>
</dbReference>
<evidence type="ECO:0000259" key="10">
    <source>
        <dbReference type="PROSITE" id="PS51328"/>
    </source>
</evidence>
<dbReference type="GO" id="GO:0000139">
    <property type="term" value="C:Golgi membrane"/>
    <property type="evidence" value="ECO:0007669"/>
    <property type="project" value="TreeGrafter"/>
</dbReference>
<dbReference type="GO" id="GO:0005537">
    <property type="term" value="F:D-mannose binding"/>
    <property type="evidence" value="ECO:0007669"/>
    <property type="project" value="TreeGrafter"/>
</dbReference>
<evidence type="ECO:0000313" key="14">
    <source>
        <dbReference type="EMBL" id="KAA0175825.1"/>
    </source>
</evidence>
<dbReference type="InterPro" id="IPR051136">
    <property type="entry name" value="Intracellular_Lectin-GPT"/>
</dbReference>
<evidence type="ECO:0000256" key="5">
    <source>
        <dbReference type="ARBA" id="ARBA00023136"/>
    </source>
</evidence>
<feature type="coiled-coil region" evidence="6">
    <location>
        <begin position="409"/>
        <end position="443"/>
    </location>
</feature>
<name>A0A5A8D9B1_CAFRO</name>